<keyword evidence="1 5" id="KW-0547">Nucleotide-binding</keyword>
<keyword evidence="2 5" id="KW-0378">Hydrolase</keyword>
<dbReference type="InterPro" id="IPR000212">
    <property type="entry name" value="DNA_helicase_UvrD/REP"/>
</dbReference>
<dbReference type="AlphaFoldDB" id="V5WIV3"/>
<dbReference type="OrthoDB" id="354927at2"/>
<keyword evidence="4 5" id="KW-0067">ATP-binding</keyword>
<dbReference type="GO" id="GO:0005524">
    <property type="term" value="F:ATP binding"/>
    <property type="evidence" value="ECO:0007669"/>
    <property type="project" value="UniProtKB-UniRule"/>
</dbReference>
<evidence type="ECO:0000256" key="5">
    <source>
        <dbReference type="PROSITE-ProRule" id="PRU00560"/>
    </source>
</evidence>
<dbReference type="SUPFAM" id="SSF52540">
    <property type="entry name" value="P-loop containing nucleoside triphosphate hydrolases"/>
    <property type="match status" value="1"/>
</dbReference>
<accession>V5WIV3</accession>
<dbReference type="EMBL" id="CP006939">
    <property type="protein sequence ID" value="AHC15489.1"/>
    <property type="molecule type" value="Genomic_DNA"/>
</dbReference>
<gene>
    <name evidence="7" type="ORF">L21SP2_2122</name>
</gene>
<dbReference type="InterPro" id="IPR014016">
    <property type="entry name" value="UvrD-like_ATP-bd"/>
</dbReference>
<dbReference type="GO" id="GO:0000725">
    <property type="term" value="P:recombinational repair"/>
    <property type="evidence" value="ECO:0007669"/>
    <property type="project" value="TreeGrafter"/>
</dbReference>
<evidence type="ECO:0000256" key="1">
    <source>
        <dbReference type="ARBA" id="ARBA00022741"/>
    </source>
</evidence>
<dbReference type="eggNOG" id="COG0210">
    <property type="taxonomic scope" value="Bacteria"/>
</dbReference>
<dbReference type="Proteomes" id="UP000018680">
    <property type="component" value="Chromosome"/>
</dbReference>
<evidence type="ECO:0000259" key="6">
    <source>
        <dbReference type="PROSITE" id="PS51198"/>
    </source>
</evidence>
<dbReference type="PROSITE" id="PS51198">
    <property type="entry name" value="UVRD_HELICASE_ATP_BIND"/>
    <property type="match status" value="1"/>
</dbReference>
<dbReference type="GO" id="GO:0005829">
    <property type="term" value="C:cytosol"/>
    <property type="evidence" value="ECO:0007669"/>
    <property type="project" value="TreeGrafter"/>
</dbReference>
<dbReference type="Pfam" id="PF13245">
    <property type="entry name" value="AAA_19"/>
    <property type="match status" value="1"/>
</dbReference>
<feature type="binding site" evidence="5">
    <location>
        <begin position="227"/>
        <end position="234"/>
    </location>
    <ligand>
        <name>ATP</name>
        <dbReference type="ChEBI" id="CHEBI:30616"/>
    </ligand>
</feature>
<dbReference type="RefSeq" id="WP_024268393.1">
    <property type="nucleotide sequence ID" value="NC_023035.1"/>
</dbReference>
<dbReference type="PANTHER" id="PTHR11070">
    <property type="entry name" value="UVRD / RECB / PCRA DNA HELICASE FAMILY MEMBER"/>
    <property type="match status" value="1"/>
</dbReference>
<evidence type="ECO:0000256" key="3">
    <source>
        <dbReference type="ARBA" id="ARBA00022806"/>
    </source>
</evidence>
<sequence length="669" mass="76804">MRLNADTIHTRLERIEKMQGSDPGFALLAVLSFIEAFIREALEEFSSAQTMPDLLERFGRLRSGEQNYRLQQDGVARELLHYQKLANTVRHHFSEITQEEFQGALYRLFDFLDGLNIQDESLKERLKRLDDSLKVWKGHRSHYDDFSELLETGFRLARSMQKTRELEKQLEQQSLSAESLKYVQAMQRISSYSRSRRAFERRLIEPSPEQEQVLARIRNDRDFLITGAAGTGKTLVLIMAVEQYVRSLSGELDLGQFSRGPLPVTLLTYTSTLAKYNKYLASLLKYPRLQLFIRTVDSFLNREVEQWLPGRNIVYNSREYGALFRRVYNPSCSVDPESCLEEIEQYIFAHNVSRDIYIDEGIVRKGRSFTLNEEQRRMIWGIRDSFAALMEDERMYTRNYARVRLVEELEAAAERGLSIGEEGRIFVDEIQDLNRADLQALKLLSPGGIVMAGDREQSIFLGGFSFKASGVSVQRGGSAILKQNFRNSREIHRIASLLREENAPDEQAVVLRHGPPVELFTSSEYQSLLNRLGERCSFALEYLSYSPENLCIAAPTSRDLQAVQRMLQERGMDSISIKDRNFSFSQSSGIRLSTLHSIKGLDFAGVLVFIPGGIWTGKEEDPRLKQNLLYVASTRAMELLWFFTSDHPDTRKLNSLYAGLAEDYPSSQD</sequence>
<dbReference type="GO" id="GO:0003677">
    <property type="term" value="F:DNA binding"/>
    <property type="evidence" value="ECO:0007669"/>
    <property type="project" value="InterPro"/>
</dbReference>
<dbReference type="InterPro" id="IPR027417">
    <property type="entry name" value="P-loop_NTPase"/>
</dbReference>
<proteinExistence type="predicted"/>
<dbReference type="HOGENOM" id="CLU_369550_0_0_12"/>
<protein>
    <recommendedName>
        <fullName evidence="6">UvrD-like helicase ATP-binding domain-containing protein</fullName>
    </recommendedName>
</protein>
<evidence type="ECO:0000256" key="2">
    <source>
        <dbReference type="ARBA" id="ARBA00022801"/>
    </source>
</evidence>
<feature type="domain" description="UvrD-like helicase ATP-binding" evidence="6">
    <location>
        <begin position="206"/>
        <end position="501"/>
    </location>
</feature>
<evidence type="ECO:0000313" key="7">
    <source>
        <dbReference type="EMBL" id="AHC15489.1"/>
    </source>
</evidence>
<dbReference type="PANTHER" id="PTHR11070:SF45">
    <property type="entry name" value="DNA 3'-5' HELICASE"/>
    <property type="match status" value="1"/>
</dbReference>
<keyword evidence="8" id="KW-1185">Reference proteome</keyword>
<reference evidence="7 8" key="1">
    <citation type="journal article" date="2015" name="Stand. Genomic Sci.">
        <title>Complete genome sequence and description of Salinispira pacifica gen. nov., sp. nov., a novel spirochaete isolated form a hypersaline microbial mat.</title>
        <authorList>
            <person name="Ben Hania W."/>
            <person name="Joseph M."/>
            <person name="Schumann P."/>
            <person name="Bunk B."/>
            <person name="Fiebig A."/>
            <person name="Sproer C."/>
            <person name="Klenk H.P."/>
            <person name="Fardeau M.L."/>
            <person name="Spring S."/>
        </authorList>
    </citation>
    <scope>NUCLEOTIDE SEQUENCE [LARGE SCALE GENOMIC DNA]</scope>
    <source>
        <strain evidence="7 8">L21-RPul-D2</strain>
    </source>
</reference>
<dbReference type="GO" id="GO:0016787">
    <property type="term" value="F:hydrolase activity"/>
    <property type="evidence" value="ECO:0007669"/>
    <property type="project" value="UniProtKB-UniRule"/>
</dbReference>
<dbReference type="KEGG" id="slr:L21SP2_2122"/>
<dbReference type="GO" id="GO:0043138">
    <property type="term" value="F:3'-5' DNA helicase activity"/>
    <property type="evidence" value="ECO:0007669"/>
    <property type="project" value="TreeGrafter"/>
</dbReference>
<dbReference type="Gene3D" id="3.40.50.300">
    <property type="entry name" value="P-loop containing nucleotide triphosphate hydrolases"/>
    <property type="match status" value="2"/>
</dbReference>
<name>V5WIV3_9SPIO</name>
<dbReference type="STRING" id="1307761.L21SP2_2122"/>
<keyword evidence="3 5" id="KW-0347">Helicase</keyword>
<evidence type="ECO:0000256" key="4">
    <source>
        <dbReference type="ARBA" id="ARBA00022840"/>
    </source>
</evidence>
<evidence type="ECO:0000313" key="8">
    <source>
        <dbReference type="Proteomes" id="UP000018680"/>
    </source>
</evidence>
<organism evidence="7 8">
    <name type="scientific">Salinispira pacifica</name>
    <dbReference type="NCBI Taxonomy" id="1307761"/>
    <lineage>
        <taxon>Bacteria</taxon>
        <taxon>Pseudomonadati</taxon>
        <taxon>Spirochaetota</taxon>
        <taxon>Spirochaetia</taxon>
        <taxon>Spirochaetales</taxon>
        <taxon>Spirochaetaceae</taxon>
        <taxon>Salinispira</taxon>
    </lineage>
</organism>